<name>A0A8J6G576_MICOH</name>
<feature type="domain" description="K Homology" evidence="5">
    <location>
        <begin position="461"/>
        <end position="531"/>
    </location>
</feature>
<sequence>MTSKRQYIVYPNRSFQRENRAANLNLRGRVNFPSSSCNSEKNITFRKPENREVTRNWILSMHKNAAKVSEVEISIPPSLHKSLTDSKESLISSIMEECGKVHIHFPSTQLGLQKVIMRGPAENVEKAKKKFLQLAEEQTKSYSVAVPVKSKYHQFLTSENGGNLHKICEKTGTRIIFPTFKNKNQESVTIIGTEEAVKDVQREVEVLLKDLENVVEDSILINPKFHNYFVMQRGQLLQKIIKEYGGVFINFSYAGKESTKVTIKGAKACVEAAKKHIQEIFKPLDSQDTTRCVVPPKFHPFIMGPICSRTQQITRDFKVQIKIPDAEKPTTNTRLELQDTGKEKGEKNTKGPASTSQKKGDTTSGKAENCKTATQALESLVPVTAEVQVPFHLHPYIIGHKGSGLRKLIKEFQVHIQVVQPGGNFHIIFITGMEPNVEQAKMKLQKQVKALQMEIDDQTLRNFRQTFSLHPKYHSKIFGNKGMLISQICTDYDVTVHHPKKGSNPIQDQITISGSKDNILGARDAIMKMLHKIEKTVSKEIPLNHHVCANIIGFGGKSIHKIMEQFQVDIRVPSKVTRTNSTIIVSGSPCNVQDAINYILTLEKHFLSVGKYEPPLEHVKHGGTGHIAAETSKTFQKRNALRNAKSTSHPPRVDNSEDFPKMKHQVPPKPHPWRP</sequence>
<accession>A0A8J6G576</accession>
<dbReference type="PROSITE" id="PS50084">
    <property type="entry name" value="KH_TYPE_1"/>
    <property type="match status" value="5"/>
</dbReference>
<feature type="region of interest" description="Disordered" evidence="4">
    <location>
        <begin position="324"/>
        <end position="367"/>
    </location>
</feature>
<evidence type="ECO:0000313" key="6">
    <source>
        <dbReference type="EMBL" id="KAH0503953.1"/>
    </source>
</evidence>
<dbReference type="InterPro" id="IPR004088">
    <property type="entry name" value="KH_dom_type_1"/>
</dbReference>
<dbReference type="PANTHER" id="PTHR10627:SF34">
    <property type="entry name" value="VIGILIN"/>
    <property type="match status" value="1"/>
</dbReference>
<evidence type="ECO:0000256" key="3">
    <source>
        <dbReference type="PROSITE-ProRule" id="PRU00117"/>
    </source>
</evidence>
<evidence type="ECO:0000313" key="7">
    <source>
        <dbReference type="Proteomes" id="UP000710432"/>
    </source>
</evidence>
<dbReference type="InterPro" id="IPR004087">
    <property type="entry name" value="KH_dom"/>
</dbReference>
<gene>
    <name evidence="6" type="ORF">LTLLF_184950</name>
</gene>
<feature type="compositionally biased region" description="Basic and acidic residues" evidence="4">
    <location>
        <begin position="336"/>
        <end position="349"/>
    </location>
</feature>
<dbReference type="GO" id="GO:0003729">
    <property type="term" value="F:mRNA binding"/>
    <property type="evidence" value="ECO:0007669"/>
    <property type="project" value="TreeGrafter"/>
</dbReference>
<feature type="region of interest" description="Disordered" evidence="4">
    <location>
        <begin position="637"/>
        <end position="675"/>
    </location>
</feature>
<dbReference type="EMBL" id="JAATJU010025329">
    <property type="protein sequence ID" value="KAH0503953.1"/>
    <property type="molecule type" value="Genomic_DNA"/>
</dbReference>
<feature type="compositionally biased region" description="Polar residues" evidence="4">
    <location>
        <begin position="352"/>
        <end position="367"/>
    </location>
</feature>
<evidence type="ECO:0000256" key="1">
    <source>
        <dbReference type="ARBA" id="ARBA00022737"/>
    </source>
</evidence>
<dbReference type="InterPro" id="IPR036612">
    <property type="entry name" value="KH_dom_type_1_sf"/>
</dbReference>
<dbReference type="GO" id="GO:0005737">
    <property type="term" value="C:cytoplasm"/>
    <property type="evidence" value="ECO:0007669"/>
    <property type="project" value="TreeGrafter"/>
</dbReference>
<evidence type="ECO:0000256" key="2">
    <source>
        <dbReference type="ARBA" id="ARBA00039270"/>
    </source>
</evidence>
<feature type="domain" description="K Homology" evidence="5">
    <location>
        <begin position="286"/>
        <end position="382"/>
    </location>
</feature>
<dbReference type="AlphaFoldDB" id="A0A8J6G576"/>
<feature type="compositionally biased region" description="Basic and acidic residues" evidence="4">
    <location>
        <begin position="651"/>
        <end position="661"/>
    </location>
</feature>
<feature type="domain" description="K Homology" evidence="5">
    <location>
        <begin position="383"/>
        <end position="449"/>
    </location>
</feature>
<organism evidence="6 7">
    <name type="scientific">Microtus ochrogaster</name>
    <name type="common">Prairie vole</name>
    <dbReference type="NCBI Taxonomy" id="79684"/>
    <lineage>
        <taxon>Eukaryota</taxon>
        <taxon>Metazoa</taxon>
        <taxon>Chordata</taxon>
        <taxon>Craniata</taxon>
        <taxon>Vertebrata</taxon>
        <taxon>Euteleostomi</taxon>
        <taxon>Mammalia</taxon>
        <taxon>Eutheria</taxon>
        <taxon>Euarchontoglires</taxon>
        <taxon>Glires</taxon>
        <taxon>Rodentia</taxon>
        <taxon>Myomorpha</taxon>
        <taxon>Muroidea</taxon>
        <taxon>Cricetidae</taxon>
        <taxon>Arvicolinae</taxon>
        <taxon>Microtus</taxon>
    </lineage>
</organism>
<keyword evidence="1" id="KW-0677">Repeat</keyword>
<reference evidence="6" key="1">
    <citation type="submission" date="2020-03" db="EMBL/GenBank/DDBJ databases">
        <title>Studies in the Genomics of Life Span.</title>
        <authorList>
            <person name="Glass D."/>
        </authorList>
    </citation>
    <scope>NUCLEOTIDE SEQUENCE</scope>
    <source>
        <strain evidence="6">LTLLF</strain>
        <tissue evidence="6">Muscle</tissue>
    </source>
</reference>
<dbReference type="Proteomes" id="UP000710432">
    <property type="component" value="Unassembled WGS sequence"/>
</dbReference>
<protein>
    <recommendedName>
        <fullName evidence="2">Vigilin</fullName>
    </recommendedName>
</protein>
<dbReference type="Pfam" id="PF00013">
    <property type="entry name" value="KH_1"/>
    <property type="match status" value="6"/>
</dbReference>
<dbReference type="Gene3D" id="3.30.1370.10">
    <property type="entry name" value="K Homology domain, type 1"/>
    <property type="match status" value="7"/>
</dbReference>
<feature type="domain" description="K Homology" evidence="5">
    <location>
        <begin position="213"/>
        <end position="282"/>
    </location>
</feature>
<feature type="domain" description="K Homology" evidence="5">
    <location>
        <begin position="67"/>
        <end position="136"/>
    </location>
</feature>
<comment type="caution">
    <text evidence="6">The sequence shown here is derived from an EMBL/GenBank/DDBJ whole genome shotgun (WGS) entry which is preliminary data.</text>
</comment>
<feature type="compositionally biased region" description="Basic residues" evidence="4">
    <location>
        <begin position="662"/>
        <end position="675"/>
    </location>
</feature>
<proteinExistence type="predicted"/>
<keyword evidence="3" id="KW-0694">RNA-binding</keyword>
<dbReference type="SUPFAM" id="SSF54791">
    <property type="entry name" value="Eukaryotic type KH-domain (KH-domain type I)"/>
    <property type="match status" value="7"/>
</dbReference>
<feature type="domain" description="K Homology" evidence="5">
    <location>
        <begin position="535"/>
        <end position="604"/>
    </location>
</feature>
<dbReference type="SMART" id="SM00322">
    <property type="entry name" value="KH"/>
    <property type="match status" value="7"/>
</dbReference>
<evidence type="ECO:0000259" key="5">
    <source>
        <dbReference type="SMART" id="SM00322"/>
    </source>
</evidence>
<evidence type="ECO:0000256" key="4">
    <source>
        <dbReference type="SAM" id="MobiDB-lite"/>
    </source>
</evidence>
<dbReference type="PANTHER" id="PTHR10627">
    <property type="entry name" value="SCP160"/>
    <property type="match status" value="1"/>
</dbReference>
<feature type="domain" description="K Homology" evidence="5">
    <location>
        <begin position="140"/>
        <end position="209"/>
    </location>
</feature>